<protein>
    <submittedName>
        <fullName evidence="2">Uncharacterized protein</fullName>
    </submittedName>
</protein>
<evidence type="ECO:0000313" key="2">
    <source>
        <dbReference type="EMBL" id="GLY74577.1"/>
    </source>
</evidence>
<dbReference type="RefSeq" id="WP_285620485.1">
    <property type="nucleotide sequence ID" value="NZ_BSTJ01000003.1"/>
</dbReference>
<accession>A0A9W6RIB8</accession>
<sequence>MPCFAATAAGPFGVGDVPTLLHRTFHEEPDLSAVAAPYRATSSPPVSARTPPSGRRPPGCRPRSAGRRTGLGRLPAPLADVVLRRAAVRPPAPPPPYASWGRRPAAALLLVLPVLCVVLERPGRGPAMGG</sequence>
<gene>
    <name evidence="2" type="ORF">Airi01_028440</name>
</gene>
<dbReference type="Proteomes" id="UP001165135">
    <property type="component" value="Unassembled WGS sequence"/>
</dbReference>
<organism evidence="2 3">
    <name type="scientific">Actinoallomurus iriomotensis</name>
    <dbReference type="NCBI Taxonomy" id="478107"/>
    <lineage>
        <taxon>Bacteria</taxon>
        <taxon>Bacillati</taxon>
        <taxon>Actinomycetota</taxon>
        <taxon>Actinomycetes</taxon>
        <taxon>Streptosporangiales</taxon>
        <taxon>Thermomonosporaceae</taxon>
        <taxon>Actinoallomurus</taxon>
    </lineage>
</organism>
<comment type="caution">
    <text evidence="2">The sequence shown here is derived from an EMBL/GenBank/DDBJ whole genome shotgun (WGS) entry which is preliminary data.</text>
</comment>
<dbReference type="EMBL" id="BSTJ01000003">
    <property type="protein sequence ID" value="GLY74577.1"/>
    <property type="molecule type" value="Genomic_DNA"/>
</dbReference>
<feature type="region of interest" description="Disordered" evidence="1">
    <location>
        <begin position="32"/>
        <end position="76"/>
    </location>
</feature>
<proteinExistence type="predicted"/>
<dbReference type="AlphaFoldDB" id="A0A9W6RIB8"/>
<name>A0A9W6RIB8_9ACTN</name>
<evidence type="ECO:0000313" key="3">
    <source>
        <dbReference type="Proteomes" id="UP001165135"/>
    </source>
</evidence>
<reference evidence="2" key="1">
    <citation type="submission" date="2023-03" db="EMBL/GenBank/DDBJ databases">
        <title>Actinoallomurus iriomotensis NBRC 103681.</title>
        <authorList>
            <person name="Ichikawa N."/>
            <person name="Sato H."/>
            <person name="Tonouchi N."/>
        </authorList>
    </citation>
    <scope>NUCLEOTIDE SEQUENCE</scope>
    <source>
        <strain evidence="2">NBRC 103681</strain>
    </source>
</reference>
<feature type="compositionally biased region" description="Low complexity" evidence="1">
    <location>
        <begin position="47"/>
        <end position="63"/>
    </location>
</feature>
<evidence type="ECO:0000256" key="1">
    <source>
        <dbReference type="SAM" id="MobiDB-lite"/>
    </source>
</evidence>